<accession>A0A8S0UKX6</accession>
<keyword evidence="1" id="KW-0812">Transmembrane</keyword>
<keyword evidence="3" id="KW-1185">Reference proteome</keyword>
<name>A0A8S0UKX6_OLEEU</name>
<evidence type="ECO:0000256" key="1">
    <source>
        <dbReference type="SAM" id="Phobius"/>
    </source>
</evidence>
<evidence type="ECO:0000313" key="2">
    <source>
        <dbReference type="EMBL" id="CAA3018880.1"/>
    </source>
</evidence>
<evidence type="ECO:0000313" key="3">
    <source>
        <dbReference type="Proteomes" id="UP000594638"/>
    </source>
</evidence>
<comment type="caution">
    <text evidence="2">The sequence shown here is derived from an EMBL/GenBank/DDBJ whole genome shotgun (WGS) entry which is preliminary data.</text>
</comment>
<dbReference type="Gramene" id="OE9A006854T1">
    <property type="protein sequence ID" value="OE9A006854C1"/>
    <property type="gene ID" value="OE9A006854"/>
</dbReference>
<evidence type="ECO:0008006" key="4">
    <source>
        <dbReference type="Google" id="ProtNLM"/>
    </source>
</evidence>
<dbReference type="AlphaFoldDB" id="A0A8S0UKX6"/>
<dbReference type="EMBL" id="CACTIH010007957">
    <property type="protein sequence ID" value="CAA3018880.1"/>
    <property type="molecule type" value="Genomic_DNA"/>
</dbReference>
<reference evidence="2 3" key="1">
    <citation type="submission" date="2019-12" db="EMBL/GenBank/DDBJ databases">
        <authorList>
            <person name="Alioto T."/>
            <person name="Alioto T."/>
            <person name="Gomez Garrido J."/>
        </authorList>
    </citation>
    <scope>NUCLEOTIDE SEQUENCE [LARGE SCALE GENOMIC DNA]</scope>
</reference>
<organism evidence="2 3">
    <name type="scientific">Olea europaea subsp. europaea</name>
    <dbReference type="NCBI Taxonomy" id="158383"/>
    <lineage>
        <taxon>Eukaryota</taxon>
        <taxon>Viridiplantae</taxon>
        <taxon>Streptophyta</taxon>
        <taxon>Embryophyta</taxon>
        <taxon>Tracheophyta</taxon>
        <taxon>Spermatophyta</taxon>
        <taxon>Magnoliopsida</taxon>
        <taxon>eudicotyledons</taxon>
        <taxon>Gunneridae</taxon>
        <taxon>Pentapetalae</taxon>
        <taxon>asterids</taxon>
        <taxon>lamiids</taxon>
        <taxon>Lamiales</taxon>
        <taxon>Oleaceae</taxon>
        <taxon>Oleeae</taxon>
        <taxon>Olea</taxon>
    </lineage>
</organism>
<keyword evidence="1" id="KW-0472">Membrane</keyword>
<proteinExistence type="predicted"/>
<protein>
    <recommendedName>
        <fullName evidence="4">Transmembrane protein</fullName>
    </recommendedName>
</protein>
<sequence length="173" mass="18724">MRYKFLIFSNTISGNVNIEVLALRHSRSFSIVDAFARRSAVSSIHKDRDNRGFVGVVAFAWGCERRLFSAQLCWPTLLRTVALLRCDEINSNQVWYGVVVGRRWWYGNGSVAGARVGSGDLGGVGEVGSSVLLGMFGGGCSGGIKFVVGFWVIVVAMVVVVMEVATVVVSRTA</sequence>
<dbReference type="Proteomes" id="UP000594638">
    <property type="component" value="Unassembled WGS sequence"/>
</dbReference>
<keyword evidence="1" id="KW-1133">Transmembrane helix</keyword>
<gene>
    <name evidence="2" type="ORF">OLEA9_A006854</name>
</gene>
<feature type="transmembrane region" description="Helical" evidence="1">
    <location>
        <begin position="148"/>
        <end position="169"/>
    </location>
</feature>